<evidence type="ECO:0000259" key="1">
    <source>
        <dbReference type="Pfam" id="PF20700"/>
    </source>
</evidence>
<name>A0A4Y2IQX5_ARAVE</name>
<reference evidence="2 3" key="1">
    <citation type="journal article" date="2019" name="Sci. Rep.">
        <title>Orb-weaving spider Araneus ventricosus genome elucidates the spidroin gene catalogue.</title>
        <authorList>
            <person name="Kono N."/>
            <person name="Nakamura H."/>
            <person name="Ohtoshi R."/>
            <person name="Moran D.A.P."/>
            <person name="Shinohara A."/>
            <person name="Yoshida Y."/>
            <person name="Fujiwara M."/>
            <person name="Mori M."/>
            <person name="Tomita M."/>
            <person name="Arakawa K."/>
        </authorList>
    </citation>
    <scope>NUCLEOTIDE SEQUENCE [LARGE SCALE GENOMIC DNA]</scope>
</reference>
<dbReference type="InterPro" id="IPR049012">
    <property type="entry name" value="Mutator_transp_dom"/>
</dbReference>
<comment type="caution">
    <text evidence="2">The sequence shown here is derived from an EMBL/GenBank/DDBJ whole genome shotgun (WGS) entry which is preliminary data.</text>
</comment>
<sequence length="133" mass="14958">MAYRSQEKRIILAVTEVAKKTMEMKSLKISKENVTRCGVSVDGTWQRPGYSSLNDCVSVLSIDTGKILDVKIMSQYCKACKKLQGVPKHMKPSKLRSIHNCSNHRGSSANMESVGAYRIFERSQSSHQLLYTD</sequence>
<feature type="domain" description="Mutator-like transposase" evidence="1">
    <location>
        <begin position="3"/>
        <end position="132"/>
    </location>
</feature>
<dbReference type="Pfam" id="PF20700">
    <property type="entry name" value="Mutator"/>
    <property type="match status" value="1"/>
</dbReference>
<accession>A0A4Y2IQX5</accession>
<evidence type="ECO:0000313" key="2">
    <source>
        <dbReference type="EMBL" id="GBM79366.1"/>
    </source>
</evidence>
<protein>
    <recommendedName>
        <fullName evidence="1">Mutator-like transposase domain-containing protein</fullName>
    </recommendedName>
</protein>
<dbReference type="EMBL" id="BGPR01002817">
    <property type="protein sequence ID" value="GBM79366.1"/>
    <property type="molecule type" value="Genomic_DNA"/>
</dbReference>
<evidence type="ECO:0000313" key="3">
    <source>
        <dbReference type="Proteomes" id="UP000499080"/>
    </source>
</evidence>
<keyword evidence="3" id="KW-1185">Reference proteome</keyword>
<gene>
    <name evidence="2" type="ORF">AVEN_32975_1</name>
</gene>
<dbReference type="OrthoDB" id="6462658at2759"/>
<dbReference type="Proteomes" id="UP000499080">
    <property type="component" value="Unassembled WGS sequence"/>
</dbReference>
<dbReference type="AlphaFoldDB" id="A0A4Y2IQX5"/>
<organism evidence="2 3">
    <name type="scientific">Araneus ventricosus</name>
    <name type="common">Orbweaver spider</name>
    <name type="synonym">Epeira ventricosa</name>
    <dbReference type="NCBI Taxonomy" id="182803"/>
    <lineage>
        <taxon>Eukaryota</taxon>
        <taxon>Metazoa</taxon>
        <taxon>Ecdysozoa</taxon>
        <taxon>Arthropoda</taxon>
        <taxon>Chelicerata</taxon>
        <taxon>Arachnida</taxon>
        <taxon>Araneae</taxon>
        <taxon>Araneomorphae</taxon>
        <taxon>Entelegynae</taxon>
        <taxon>Araneoidea</taxon>
        <taxon>Araneidae</taxon>
        <taxon>Araneus</taxon>
    </lineage>
</organism>
<proteinExistence type="predicted"/>